<dbReference type="EMBL" id="JAHQIW010005780">
    <property type="protein sequence ID" value="KAJ1367117.1"/>
    <property type="molecule type" value="Genomic_DNA"/>
</dbReference>
<dbReference type="AlphaFoldDB" id="A0AAD5WEF2"/>
<protein>
    <recommendedName>
        <fullName evidence="3">Glucuronosyltransferase</fullName>
    </recommendedName>
</protein>
<gene>
    <name evidence="1" type="ORF">KIN20_027969</name>
</gene>
<keyword evidence="2" id="KW-1185">Reference proteome</keyword>
<organism evidence="1 2">
    <name type="scientific">Parelaphostrongylus tenuis</name>
    <name type="common">Meningeal worm</name>
    <dbReference type="NCBI Taxonomy" id="148309"/>
    <lineage>
        <taxon>Eukaryota</taxon>
        <taxon>Metazoa</taxon>
        <taxon>Ecdysozoa</taxon>
        <taxon>Nematoda</taxon>
        <taxon>Chromadorea</taxon>
        <taxon>Rhabditida</taxon>
        <taxon>Rhabditina</taxon>
        <taxon>Rhabditomorpha</taxon>
        <taxon>Strongyloidea</taxon>
        <taxon>Metastrongylidae</taxon>
        <taxon>Parelaphostrongylus</taxon>
    </lineage>
</organism>
<reference evidence="1" key="1">
    <citation type="submission" date="2021-06" db="EMBL/GenBank/DDBJ databases">
        <title>Parelaphostrongylus tenuis whole genome reference sequence.</title>
        <authorList>
            <person name="Garwood T.J."/>
            <person name="Larsen P.A."/>
            <person name="Fountain-Jones N.M."/>
            <person name="Garbe J.R."/>
            <person name="Macchietto M.G."/>
            <person name="Kania S.A."/>
            <person name="Gerhold R.W."/>
            <person name="Richards J.E."/>
            <person name="Wolf T.M."/>
        </authorList>
    </citation>
    <scope>NUCLEOTIDE SEQUENCE</scope>
    <source>
        <strain evidence="1">MNPRO001-30</strain>
        <tissue evidence="1">Meninges</tissue>
    </source>
</reference>
<dbReference type="SUPFAM" id="SSF53756">
    <property type="entry name" value="UDP-Glycosyltransferase/glycogen phosphorylase"/>
    <property type="match status" value="1"/>
</dbReference>
<sequence>MFPWAFIYFNLFACDAYKFLINSPLHGYSHINFMGAIADALTEAGHNVTVLMPMMSYEHKDRTGLKLTKNVIKIPPDPRLHDVKHEEEIIHMWTGGTSVLGLLKGQKRMETESERIRMFIIVFQRSKSFDARPQQNILWNCHEMFI</sequence>
<accession>A0AAD5WEF2</accession>
<proteinExistence type="predicted"/>
<comment type="caution">
    <text evidence="1">The sequence shown here is derived from an EMBL/GenBank/DDBJ whole genome shotgun (WGS) entry which is preliminary data.</text>
</comment>
<dbReference type="Proteomes" id="UP001196413">
    <property type="component" value="Unassembled WGS sequence"/>
</dbReference>
<name>A0AAD5WEF2_PARTN</name>
<evidence type="ECO:0008006" key="3">
    <source>
        <dbReference type="Google" id="ProtNLM"/>
    </source>
</evidence>
<evidence type="ECO:0000313" key="2">
    <source>
        <dbReference type="Proteomes" id="UP001196413"/>
    </source>
</evidence>
<evidence type="ECO:0000313" key="1">
    <source>
        <dbReference type="EMBL" id="KAJ1367117.1"/>
    </source>
</evidence>